<keyword evidence="1" id="KW-1133">Transmembrane helix</keyword>
<proteinExistence type="predicted"/>
<reference evidence="2 3" key="1">
    <citation type="submission" date="2017-09" db="EMBL/GenBank/DDBJ databases">
        <authorList>
            <person name="Ehlers B."/>
            <person name="Leendertz F.H."/>
        </authorList>
    </citation>
    <scope>NUCLEOTIDE SEQUENCE [LARGE SCALE GENOMIC DNA]</scope>
    <source>
        <strain evidence="2 3">USBA 140</strain>
    </source>
</reference>
<evidence type="ECO:0008006" key="4">
    <source>
        <dbReference type="Google" id="ProtNLM"/>
    </source>
</evidence>
<feature type="transmembrane region" description="Helical" evidence="1">
    <location>
        <begin position="186"/>
        <end position="209"/>
    </location>
</feature>
<dbReference type="AlphaFoldDB" id="A0A286GC54"/>
<sequence length="281" mass="29756">MGKVPIGRESVFGLRFSYKITATILVLVIFASAVVAVLAYHKYKSILDALILSRLEVTAGDLHNGIQAPLRLGLSLSDVQTMQALIDRTLGQDRLITAIYVFEAQPEPRLVYQAVKAGIPVDTLRQGWLDAVARQSGGRFWRGTSEGGDVVGTTLVDRLEQPVGGVAMVYSPAYAAQRVDGITQELFDYVIIVSGAVAAIGFLLVQVLFRPVSKRLKTLAAQAVDPGDTQAAAAAAAADDALGAAIGREYARFDAAARAAEVALTDAELALDSTAGRKQAS</sequence>
<keyword evidence="1" id="KW-0812">Transmembrane</keyword>
<name>A0A286GC54_9PROT</name>
<dbReference type="EMBL" id="OCNJ01000002">
    <property type="protein sequence ID" value="SOD92699.1"/>
    <property type="molecule type" value="Genomic_DNA"/>
</dbReference>
<keyword evidence="3" id="KW-1185">Reference proteome</keyword>
<evidence type="ECO:0000256" key="1">
    <source>
        <dbReference type="SAM" id="Phobius"/>
    </source>
</evidence>
<organism evidence="2 3">
    <name type="scientific">Caenispirillum bisanense</name>
    <dbReference type="NCBI Taxonomy" id="414052"/>
    <lineage>
        <taxon>Bacteria</taxon>
        <taxon>Pseudomonadati</taxon>
        <taxon>Pseudomonadota</taxon>
        <taxon>Alphaproteobacteria</taxon>
        <taxon>Rhodospirillales</taxon>
        <taxon>Novispirillaceae</taxon>
        <taxon>Caenispirillum</taxon>
    </lineage>
</organism>
<accession>A0A286GC54</accession>
<feature type="transmembrane region" description="Helical" evidence="1">
    <location>
        <begin position="20"/>
        <end position="40"/>
    </location>
</feature>
<protein>
    <recommendedName>
        <fullName evidence="4">HAMP domain-containing protein</fullName>
    </recommendedName>
</protein>
<evidence type="ECO:0000313" key="3">
    <source>
        <dbReference type="Proteomes" id="UP000219621"/>
    </source>
</evidence>
<dbReference type="Proteomes" id="UP000219621">
    <property type="component" value="Unassembled WGS sequence"/>
</dbReference>
<evidence type="ECO:0000313" key="2">
    <source>
        <dbReference type="EMBL" id="SOD92699.1"/>
    </source>
</evidence>
<gene>
    <name evidence="2" type="ORF">SAMN05421508_102566</name>
</gene>
<keyword evidence="1" id="KW-0472">Membrane</keyword>